<dbReference type="CDD" id="cd00586">
    <property type="entry name" value="4HBT"/>
    <property type="match status" value="1"/>
</dbReference>
<dbReference type="RefSeq" id="WP_387256227.1">
    <property type="nucleotide sequence ID" value="NZ_JBIALX010000032.1"/>
</dbReference>
<dbReference type="SUPFAM" id="SSF54637">
    <property type="entry name" value="Thioesterase/thiol ester dehydrase-isomerase"/>
    <property type="match status" value="1"/>
</dbReference>
<evidence type="ECO:0000256" key="2">
    <source>
        <dbReference type="ARBA" id="ARBA00009463"/>
    </source>
</evidence>
<evidence type="ECO:0000256" key="4">
    <source>
        <dbReference type="SAM" id="MobiDB-lite"/>
    </source>
</evidence>
<keyword evidence="8" id="KW-1185">Reference proteome</keyword>
<evidence type="ECO:0000256" key="3">
    <source>
        <dbReference type="ARBA" id="ARBA00023002"/>
    </source>
</evidence>
<organism evidence="7 8">
    <name type="scientific">Nocardia africana</name>
    <dbReference type="NCBI Taxonomy" id="134964"/>
    <lineage>
        <taxon>Bacteria</taxon>
        <taxon>Bacillati</taxon>
        <taxon>Actinomycetota</taxon>
        <taxon>Actinomycetes</taxon>
        <taxon>Mycobacteriales</taxon>
        <taxon>Nocardiaceae</taxon>
        <taxon>Nocardia</taxon>
    </lineage>
</organism>
<comment type="caution">
    <text evidence="7">The sequence shown here is derived from an EMBL/GenBank/DDBJ whole genome shotgun (WGS) entry which is preliminary data.</text>
</comment>
<feature type="domain" description="3-hydroxyacyl-CoA dehydrogenase NAD binding" evidence="6">
    <location>
        <begin position="9"/>
        <end position="185"/>
    </location>
</feature>
<dbReference type="Pfam" id="PF13279">
    <property type="entry name" value="4HBT_2"/>
    <property type="match status" value="1"/>
</dbReference>
<dbReference type="Gene3D" id="1.10.1040.10">
    <property type="entry name" value="N-(1-d-carboxylethyl)-l-norvaline Dehydrogenase, domain 2"/>
    <property type="match status" value="1"/>
</dbReference>
<protein>
    <submittedName>
        <fullName evidence="7">3-hydroxyacyl-CoA dehydrogenase NAD-binding domain-containing protein</fullName>
    </submittedName>
</protein>
<feature type="domain" description="3-hydroxyacyl-CoA dehydrogenase C-terminal" evidence="5">
    <location>
        <begin position="188"/>
        <end position="248"/>
    </location>
</feature>
<evidence type="ECO:0000259" key="5">
    <source>
        <dbReference type="Pfam" id="PF00725"/>
    </source>
</evidence>
<dbReference type="InterPro" id="IPR013328">
    <property type="entry name" value="6PGD_dom2"/>
</dbReference>
<evidence type="ECO:0000256" key="1">
    <source>
        <dbReference type="ARBA" id="ARBA00005086"/>
    </source>
</evidence>
<keyword evidence="3" id="KW-0560">Oxidoreductase</keyword>
<dbReference type="Pfam" id="PF02737">
    <property type="entry name" value="3HCDH_N"/>
    <property type="match status" value="1"/>
</dbReference>
<evidence type="ECO:0000259" key="6">
    <source>
        <dbReference type="Pfam" id="PF02737"/>
    </source>
</evidence>
<comment type="pathway">
    <text evidence="1">Lipid metabolism; butanoate metabolism.</text>
</comment>
<dbReference type="Gene3D" id="3.40.50.720">
    <property type="entry name" value="NAD(P)-binding Rossmann-like Domain"/>
    <property type="match status" value="1"/>
</dbReference>
<evidence type="ECO:0000313" key="7">
    <source>
        <dbReference type="EMBL" id="MFF0458596.1"/>
    </source>
</evidence>
<comment type="similarity">
    <text evidence="2">Belongs to the 3-hydroxyacyl-CoA dehydrogenase family.</text>
</comment>
<dbReference type="Gene3D" id="3.10.129.10">
    <property type="entry name" value="Hotdog Thioesterase"/>
    <property type="match status" value="1"/>
</dbReference>
<dbReference type="PANTHER" id="PTHR48075">
    <property type="entry name" value="3-HYDROXYACYL-COA DEHYDROGENASE FAMILY PROTEIN"/>
    <property type="match status" value="1"/>
</dbReference>
<proteinExistence type="inferred from homology"/>
<dbReference type="InterPro" id="IPR008927">
    <property type="entry name" value="6-PGluconate_DH-like_C_sf"/>
</dbReference>
<name>A0ABW6NWB7_9NOCA</name>
<dbReference type="SUPFAM" id="SSF48179">
    <property type="entry name" value="6-phosphogluconate dehydrogenase C-terminal domain-like"/>
    <property type="match status" value="1"/>
</dbReference>
<dbReference type="InterPro" id="IPR029069">
    <property type="entry name" value="HotDog_dom_sf"/>
</dbReference>
<gene>
    <name evidence="7" type="ORF">ACFYTH_35070</name>
</gene>
<sequence>MKSVRRPSTVGLLGGGVIGGGWAARFVLNGIDVQLYDPAPHAIDRVQDIVTSARRAYQRLTMASLPGEGKLTLVNSVADAVAGAELVQESAPERLELKQQLLTEAGRAASPETLICSSTSGLLPSLLQQGVEHPERLLVAHPFNPVYLLPLVELCAGQKTDPESLTRAAQIYRAVGMHPLVVRKEVDGFIANRLQEAMWREALWLVHDEVATPQDVDDAVRYSFGLRRAVIGPFTIAGGGAGIRRVMEQFGPEVTTTGTKFTDVPEVTDTFLDRLAEQSGGQVANLTVTEFEHQRDDCLVGVLQGLRAQGYGAGETLARWENGLGDNRPQHASDSGPLRTPPRLIPPDWHDANGHVNESRYLQLFSNATGTVERYIGLDGDYRANVGTFYTVETHLFHLGELHAGDRVEVSTQILGADDKRLHLFHVLVREGDQEPMATGEQMLIHIDAASRRSGAMQGTVRERVVELAQLHAQLPRPKRAGASIGLR</sequence>
<accession>A0ABW6NWB7</accession>
<dbReference type="SUPFAM" id="SSF51735">
    <property type="entry name" value="NAD(P)-binding Rossmann-fold domains"/>
    <property type="match status" value="1"/>
</dbReference>
<dbReference type="InterPro" id="IPR036291">
    <property type="entry name" value="NAD(P)-bd_dom_sf"/>
</dbReference>
<dbReference type="InterPro" id="IPR006108">
    <property type="entry name" value="3HC_DH_C"/>
</dbReference>
<dbReference type="EMBL" id="JBIALX010000032">
    <property type="protein sequence ID" value="MFF0458596.1"/>
    <property type="molecule type" value="Genomic_DNA"/>
</dbReference>
<dbReference type="Proteomes" id="UP001601521">
    <property type="component" value="Unassembled WGS sequence"/>
</dbReference>
<dbReference type="InterPro" id="IPR006176">
    <property type="entry name" value="3-OHacyl-CoA_DH_NAD-bd"/>
</dbReference>
<feature type="region of interest" description="Disordered" evidence="4">
    <location>
        <begin position="321"/>
        <end position="342"/>
    </location>
</feature>
<reference evidence="7 8" key="1">
    <citation type="submission" date="2024-10" db="EMBL/GenBank/DDBJ databases">
        <title>The Natural Products Discovery Center: Release of the First 8490 Sequenced Strains for Exploring Actinobacteria Biosynthetic Diversity.</title>
        <authorList>
            <person name="Kalkreuter E."/>
            <person name="Kautsar S.A."/>
            <person name="Yang D."/>
            <person name="Bader C.D."/>
            <person name="Teijaro C.N."/>
            <person name="Fluegel L."/>
            <person name="Davis C.M."/>
            <person name="Simpson J.R."/>
            <person name="Lauterbach L."/>
            <person name="Steele A.D."/>
            <person name="Gui C."/>
            <person name="Meng S."/>
            <person name="Li G."/>
            <person name="Viehrig K."/>
            <person name="Ye F."/>
            <person name="Su P."/>
            <person name="Kiefer A.F."/>
            <person name="Nichols A."/>
            <person name="Cepeda A.J."/>
            <person name="Yan W."/>
            <person name="Fan B."/>
            <person name="Jiang Y."/>
            <person name="Adhikari A."/>
            <person name="Zheng C.-J."/>
            <person name="Schuster L."/>
            <person name="Cowan T.M."/>
            <person name="Smanski M.J."/>
            <person name="Chevrette M.G."/>
            <person name="De Carvalho L.P.S."/>
            <person name="Shen B."/>
        </authorList>
    </citation>
    <scope>NUCLEOTIDE SEQUENCE [LARGE SCALE GENOMIC DNA]</scope>
    <source>
        <strain evidence="7 8">NPDC004550</strain>
    </source>
</reference>
<dbReference type="Pfam" id="PF00725">
    <property type="entry name" value="3HCDH"/>
    <property type="match status" value="1"/>
</dbReference>
<dbReference type="PANTHER" id="PTHR48075:SF5">
    <property type="entry name" value="3-HYDROXYBUTYRYL-COA DEHYDROGENASE"/>
    <property type="match status" value="1"/>
</dbReference>
<evidence type="ECO:0000313" key="8">
    <source>
        <dbReference type="Proteomes" id="UP001601521"/>
    </source>
</evidence>